<accession>A0A804QQ94</accession>
<keyword evidence="1" id="KW-0732">Signal</keyword>
<protein>
    <submittedName>
        <fullName evidence="2">Uncharacterized protein</fullName>
    </submittedName>
</protein>
<proteinExistence type="predicted"/>
<dbReference type="AlphaFoldDB" id="A0A804QQ94"/>
<dbReference type="SUPFAM" id="SSF46565">
    <property type="entry name" value="Chaperone J-domain"/>
    <property type="match status" value="1"/>
</dbReference>
<reference evidence="3" key="1">
    <citation type="journal article" date="2009" name="Science">
        <title>The B73 maize genome: complexity, diversity, and dynamics.</title>
        <authorList>
            <person name="Schnable P.S."/>
            <person name="Ware D."/>
            <person name="Fulton R.S."/>
            <person name="Stein J.C."/>
            <person name="Wei F."/>
            <person name="Pasternak S."/>
            <person name="Liang C."/>
            <person name="Zhang J."/>
            <person name="Fulton L."/>
            <person name="Graves T.A."/>
            <person name="Minx P."/>
            <person name="Reily A.D."/>
            <person name="Courtney L."/>
            <person name="Kruchowski S.S."/>
            <person name="Tomlinson C."/>
            <person name="Strong C."/>
            <person name="Delehaunty K."/>
            <person name="Fronick C."/>
            <person name="Courtney B."/>
            <person name="Rock S.M."/>
            <person name="Belter E."/>
            <person name="Du F."/>
            <person name="Kim K."/>
            <person name="Abbott R.M."/>
            <person name="Cotton M."/>
            <person name="Levy A."/>
            <person name="Marchetto P."/>
            <person name="Ochoa K."/>
            <person name="Jackson S.M."/>
            <person name="Gillam B."/>
            <person name="Chen W."/>
            <person name="Yan L."/>
            <person name="Higginbotham J."/>
            <person name="Cardenas M."/>
            <person name="Waligorski J."/>
            <person name="Applebaum E."/>
            <person name="Phelps L."/>
            <person name="Falcone J."/>
            <person name="Kanchi K."/>
            <person name="Thane T."/>
            <person name="Scimone A."/>
            <person name="Thane N."/>
            <person name="Henke J."/>
            <person name="Wang T."/>
            <person name="Ruppert J."/>
            <person name="Shah N."/>
            <person name="Rotter K."/>
            <person name="Hodges J."/>
            <person name="Ingenthron E."/>
            <person name="Cordes M."/>
            <person name="Kohlberg S."/>
            <person name="Sgro J."/>
            <person name="Delgado B."/>
            <person name="Mead K."/>
            <person name="Chinwalla A."/>
            <person name="Leonard S."/>
            <person name="Crouse K."/>
            <person name="Collura K."/>
            <person name="Kudrna D."/>
            <person name="Currie J."/>
            <person name="He R."/>
            <person name="Angelova A."/>
            <person name="Rajasekar S."/>
            <person name="Mueller T."/>
            <person name="Lomeli R."/>
            <person name="Scara G."/>
            <person name="Ko A."/>
            <person name="Delaney K."/>
            <person name="Wissotski M."/>
            <person name="Lopez G."/>
            <person name="Campos D."/>
            <person name="Braidotti M."/>
            <person name="Ashley E."/>
            <person name="Golser W."/>
            <person name="Kim H."/>
            <person name="Lee S."/>
            <person name="Lin J."/>
            <person name="Dujmic Z."/>
            <person name="Kim W."/>
            <person name="Talag J."/>
            <person name="Zuccolo A."/>
            <person name="Fan C."/>
            <person name="Sebastian A."/>
            <person name="Kramer M."/>
            <person name="Spiegel L."/>
            <person name="Nascimento L."/>
            <person name="Zutavern T."/>
            <person name="Miller B."/>
            <person name="Ambroise C."/>
            <person name="Muller S."/>
            <person name="Spooner W."/>
            <person name="Narechania A."/>
            <person name="Ren L."/>
            <person name="Wei S."/>
            <person name="Kumari S."/>
            <person name="Faga B."/>
            <person name="Levy M.J."/>
            <person name="McMahan L."/>
            <person name="Van Buren P."/>
            <person name="Vaughn M.W."/>
            <person name="Ying K."/>
            <person name="Yeh C.-T."/>
            <person name="Emrich S.J."/>
            <person name="Jia Y."/>
            <person name="Kalyanaraman A."/>
            <person name="Hsia A.-P."/>
            <person name="Barbazuk W.B."/>
            <person name="Baucom R.S."/>
            <person name="Brutnell T.P."/>
            <person name="Carpita N.C."/>
            <person name="Chaparro C."/>
            <person name="Chia J.-M."/>
            <person name="Deragon J.-M."/>
            <person name="Estill J.C."/>
            <person name="Fu Y."/>
            <person name="Jeddeloh J.A."/>
            <person name="Han Y."/>
            <person name="Lee H."/>
            <person name="Li P."/>
            <person name="Lisch D.R."/>
            <person name="Liu S."/>
            <person name="Liu Z."/>
            <person name="Nagel D.H."/>
            <person name="McCann M.C."/>
            <person name="SanMiguel P."/>
            <person name="Myers A.M."/>
            <person name="Nettleton D."/>
            <person name="Nguyen J."/>
            <person name="Penning B.W."/>
            <person name="Ponnala L."/>
            <person name="Schneider K.L."/>
            <person name="Schwartz D.C."/>
            <person name="Sharma A."/>
            <person name="Soderlund C."/>
            <person name="Springer N.M."/>
            <person name="Sun Q."/>
            <person name="Wang H."/>
            <person name="Waterman M."/>
            <person name="Westerman R."/>
            <person name="Wolfgruber T.K."/>
            <person name="Yang L."/>
            <person name="Yu Y."/>
            <person name="Zhang L."/>
            <person name="Zhou S."/>
            <person name="Zhu Q."/>
            <person name="Bennetzen J.L."/>
            <person name="Dawe R.K."/>
            <person name="Jiang J."/>
            <person name="Jiang N."/>
            <person name="Presting G.G."/>
            <person name="Wessler S.R."/>
            <person name="Aluru S."/>
            <person name="Martienssen R.A."/>
            <person name="Clifton S.W."/>
            <person name="McCombie W.R."/>
            <person name="Wing R.A."/>
            <person name="Wilson R.K."/>
        </authorList>
    </citation>
    <scope>NUCLEOTIDE SEQUENCE [LARGE SCALE GENOMIC DNA]</scope>
    <source>
        <strain evidence="3">cv. B73</strain>
    </source>
</reference>
<feature type="signal peptide" evidence="1">
    <location>
        <begin position="1"/>
        <end position="19"/>
    </location>
</feature>
<evidence type="ECO:0000313" key="2">
    <source>
        <dbReference type="EnsemblPlants" id="Zm00001eb350940_P001"/>
    </source>
</evidence>
<dbReference type="Gramene" id="Zm00001eb207340_T001">
    <property type="protein sequence ID" value="Zm00001eb207340_P001"/>
    <property type="gene ID" value="Zm00001eb207340"/>
</dbReference>
<organism evidence="2 3">
    <name type="scientific">Zea mays</name>
    <name type="common">Maize</name>
    <dbReference type="NCBI Taxonomy" id="4577"/>
    <lineage>
        <taxon>Eukaryota</taxon>
        <taxon>Viridiplantae</taxon>
        <taxon>Streptophyta</taxon>
        <taxon>Embryophyta</taxon>
        <taxon>Tracheophyta</taxon>
        <taxon>Spermatophyta</taxon>
        <taxon>Magnoliopsida</taxon>
        <taxon>Liliopsida</taxon>
        <taxon>Poales</taxon>
        <taxon>Poaceae</taxon>
        <taxon>PACMAD clade</taxon>
        <taxon>Panicoideae</taxon>
        <taxon>Andropogonodae</taxon>
        <taxon>Andropogoneae</taxon>
        <taxon>Tripsacinae</taxon>
        <taxon>Zea</taxon>
    </lineage>
</organism>
<reference evidence="2" key="2">
    <citation type="submission" date="2019-07" db="EMBL/GenBank/DDBJ databases">
        <authorList>
            <person name="Seetharam A."/>
            <person name="Woodhouse M."/>
            <person name="Cannon E."/>
        </authorList>
    </citation>
    <scope>NUCLEOTIDE SEQUENCE [LARGE SCALE GENOMIC DNA]</scope>
    <source>
        <strain evidence="2">cv. B73</strain>
    </source>
</reference>
<feature type="chain" id="PRO_5042410561" evidence="1">
    <location>
        <begin position="20"/>
        <end position="99"/>
    </location>
</feature>
<dbReference type="Proteomes" id="UP000007305">
    <property type="component" value="Chromosome 8"/>
</dbReference>
<name>A0A804QQ94_MAIZE</name>
<evidence type="ECO:0000256" key="1">
    <source>
        <dbReference type="SAM" id="SignalP"/>
    </source>
</evidence>
<sequence>DLNWQLATLVIVISKILEAQVSRPSCYLEHKGHLLHCSGWSWSTRLSCTISMQWPRTLEGGGTAEACFIKIQAAHELLIHDERRRAYDREDHVNPMKVL</sequence>
<dbReference type="Gramene" id="Zm00001eb350940_T001">
    <property type="protein sequence ID" value="Zm00001eb350940_P001"/>
    <property type="gene ID" value="Zm00001eb350940"/>
</dbReference>
<dbReference type="Proteomes" id="UP000007305">
    <property type="component" value="Chromosome 4"/>
</dbReference>
<dbReference type="InterPro" id="IPR036869">
    <property type="entry name" value="J_dom_sf"/>
</dbReference>
<dbReference type="EnsemblPlants" id="Zm00001eb350940_T001">
    <property type="protein sequence ID" value="Zm00001eb350940_P001"/>
    <property type="gene ID" value="Zm00001eb350940"/>
</dbReference>
<evidence type="ECO:0000313" key="3">
    <source>
        <dbReference type="Proteomes" id="UP000007305"/>
    </source>
</evidence>
<reference evidence="2" key="3">
    <citation type="submission" date="2021-05" db="UniProtKB">
        <authorList>
            <consortium name="EnsemblPlants"/>
        </authorList>
    </citation>
    <scope>IDENTIFICATION</scope>
    <source>
        <strain evidence="2">cv. B73</strain>
    </source>
</reference>
<dbReference type="EnsemblPlants" id="Zm00001eb207340_T001">
    <property type="protein sequence ID" value="Zm00001eb207340_P001"/>
    <property type="gene ID" value="Zm00001eb207340"/>
</dbReference>
<keyword evidence="3" id="KW-1185">Reference proteome</keyword>